<reference evidence="1" key="1">
    <citation type="journal article" date="2019" name="Ecotoxicol. Environ. Saf.">
        <title>Microbial characterization of heavy metal resistant bacterial strains isolated from an electroplating wastewater treatment plant.</title>
        <authorList>
            <person name="Cai X."/>
            <person name="Zheng X."/>
            <person name="Zhang D."/>
            <person name="Iqbal W."/>
            <person name="Liu C."/>
            <person name="Yang B."/>
            <person name="Zhao X."/>
            <person name="Lu X."/>
            <person name="Mao Y."/>
        </authorList>
    </citation>
    <scope>NUCLEOTIDE SEQUENCE [LARGE SCALE GENOMIC DNA]</scope>
    <source>
        <strain evidence="1">Ni1-3</strain>
    </source>
</reference>
<accession>A0A5B8R2L7</accession>
<name>A0A5B8R2L7_9GAMM</name>
<dbReference type="EMBL" id="CP031775">
    <property type="protein sequence ID" value="QDZ93110.1"/>
    <property type="molecule type" value="Genomic_DNA"/>
</dbReference>
<sequence>MENTFYLTPTHSNRRLTYEVYSNWDYVKLASEGQNGTSITFEPDPSGDGYFLKMNASNYADHVYFTTDSKGWVYLDKKEKASRYYVDRFAVKNEAAATPIQDIAGVRTNNMFFKLLERQGKLWLSTDGYKDPQTGDIDRNIMEFIRA</sequence>
<gene>
    <name evidence="1" type="ORF">D0436_23210</name>
</gene>
<evidence type="ECO:0000313" key="1">
    <source>
        <dbReference type="EMBL" id="QDZ93110.1"/>
    </source>
</evidence>
<protein>
    <submittedName>
        <fullName evidence="1">Uncharacterized protein</fullName>
    </submittedName>
</protein>
<dbReference type="AlphaFoldDB" id="A0A5B8R2L7"/>
<proteinExistence type="predicted"/>
<organism evidence="1">
    <name type="scientific">Shewanella decolorationis</name>
    <dbReference type="NCBI Taxonomy" id="256839"/>
    <lineage>
        <taxon>Bacteria</taxon>
        <taxon>Pseudomonadati</taxon>
        <taxon>Pseudomonadota</taxon>
        <taxon>Gammaproteobacteria</taxon>
        <taxon>Alteromonadales</taxon>
        <taxon>Shewanellaceae</taxon>
        <taxon>Shewanella</taxon>
    </lineage>
</organism>